<dbReference type="SUPFAM" id="SSF53850">
    <property type="entry name" value="Periplasmic binding protein-like II"/>
    <property type="match status" value="1"/>
</dbReference>
<dbReference type="Gene3D" id="3.40.190.10">
    <property type="entry name" value="Periplasmic binding protein-like II"/>
    <property type="match status" value="1"/>
</dbReference>
<sequence>MATVRNSSRPTGPAAALAALALAATACTGGGGGDGGTGGGGVWEDCEADPNTCNSGERADGGEITWVVSDFPGAWTTVSPEGGSVYTLQMLSGIMPKTGQWAPDGTTYEFNMDLLAEEPELVSEDPFTFSFTFTDKAVWDDGTPIGADDFIATVKMSTSDDEGWCEGCRSRQPGIYDDVEEMEASDDGKTVTVTLKEGRSNPEWQGFLDAHQIAGGLLPAHLAEEQGYDLDEPEDVGAYFEWLNETVPEYSGGPYKIVEGDLETQVILEPNENWYGEVQPTLDTVVIQFNDAEDTWVPALTNGEIDGGSPAKINDDVIEQLRGMPEVSVDVGPGAGWEHIDLNTENEWLQDVELRRGIFTAIDAQEIAERGYGTAFPDVQRKTNHTFPADSPHHEDLFADSPQGTGDVEEATRILEEAGYELSDGTLRRDGEQVGPFRLRATADQVRQDSLQIIQAQLEEIGVATEIETIDDLGGVLGDQDYDIVQFGWSGSPWFVINPGQQWHSGSGSNFGGLDSADVDEALEGMGTATTLEEAAAAANEAGRQVVEEAYVLPLVDEPRYSFVTDGFTNIRDNRQHSLRATYNIGQWGMAAN</sequence>
<accession>A0ABT4TT77</accession>
<dbReference type="PROSITE" id="PS51257">
    <property type="entry name" value="PROKAR_LIPOPROTEIN"/>
    <property type="match status" value="1"/>
</dbReference>
<dbReference type="Proteomes" id="UP001165685">
    <property type="component" value="Unassembled WGS sequence"/>
</dbReference>
<organism evidence="3 4">
    <name type="scientific">Nocardiopsis suaedae</name>
    <dbReference type="NCBI Taxonomy" id="3018444"/>
    <lineage>
        <taxon>Bacteria</taxon>
        <taxon>Bacillati</taxon>
        <taxon>Actinomycetota</taxon>
        <taxon>Actinomycetes</taxon>
        <taxon>Streptosporangiales</taxon>
        <taxon>Nocardiopsidaceae</taxon>
        <taxon>Nocardiopsis</taxon>
    </lineage>
</organism>
<feature type="signal peptide" evidence="1">
    <location>
        <begin position="1"/>
        <end position="26"/>
    </location>
</feature>
<dbReference type="InterPro" id="IPR000914">
    <property type="entry name" value="SBP_5_dom"/>
</dbReference>
<dbReference type="InterPro" id="IPR039424">
    <property type="entry name" value="SBP_5"/>
</dbReference>
<evidence type="ECO:0000256" key="1">
    <source>
        <dbReference type="SAM" id="SignalP"/>
    </source>
</evidence>
<comment type="caution">
    <text evidence="3">The sequence shown here is derived from an EMBL/GenBank/DDBJ whole genome shotgun (WGS) entry which is preliminary data.</text>
</comment>
<dbReference type="CDD" id="cd08501">
    <property type="entry name" value="PBP2_Lpqw"/>
    <property type="match status" value="1"/>
</dbReference>
<dbReference type="PANTHER" id="PTHR30290:SF65">
    <property type="entry name" value="MONOACYL PHOSPHATIDYLINOSITOL TETRAMANNOSIDE-BINDING PROTEIN LPQW-RELATED"/>
    <property type="match status" value="1"/>
</dbReference>
<evidence type="ECO:0000313" key="4">
    <source>
        <dbReference type="Proteomes" id="UP001165685"/>
    </source>
</evidence>
<keyword evidence="1" id="KW-0732">Signal</keyword>
<evidence type="ECO:0000259" key="2">
    <source>
        <dbReference type="Pfam" id="PF00496"/>
    </source>
</evidence>
<dbReference type="Gene3D" id="3.10.105.10">
    <property type="entry name" value="Dipeptide-binding Protein, Domain 3"/>
    <property type="match status" value="1"/>
</dbReference>
<feature type="chain" id="PRO_5047255487" evidence="1">
    <location>
        <begin position="27"/>
        <end position="593"/>
    </location>
</feature>
<evidence type="ECO:0000313" key="3">
    <source>
        <dbReference type="EMBL" id="MDA2807895.1"/>
    </source>
</evidence>
<dbReference type="RefSeq" id="WP_270680514.1">
    <property type="nucleotide sequence ID" value="NZ_JAQFWP010000066.1"/>
</dbReference>
<protein>
    <submittedName>
        <fullName evidence="3">ABC transporter family substrate-binding protein</fullName>
    </submittedName>
</protein>
<keyword evidence="4" id="KW-1185">Reference proteome</keyword>
<proteinExistence type="predicted"/>
<name>A0ABT4TT77_9ACTN</name>
<feature type="domain" description="Solute-binding protein family 5" evidence="2">
    <location>
        <begin position="114"/>
        <end position="509"/>
    </location>
</feature>
<dbReference type="PANTHER" id="PTHR30290">
    <property type="entry name" value="PERIPLASMIC BINDING COMPONENT OF ABC TRANSPORTER"/>
    <property type="match status" value="1"/>
</dbReference>
<gene>
    <name evidence="3" type="ORF">O4U47_25515</name>
</gene>
<dbReference type="EMBL" id="JAQFWP010000066">
    <property type="protein sequence ID" value="MDA2807895.1"/>
    <property type="molecule type" value="Genomic_DNA"/>
</dbReference>
<dbReference type="Pfam" id="PF00496">
    <property type="entry name" value="SBP_bac_5"/>
    <property type="match status" value="1"/>
</dbReference>
<reference evidence="3" key="1">
    <citation type="submission" date="2023-01" db="EMBL/GenBank/DDBJ databases">
        <title>Draft genome sequence of Nocardiopsis sp. LSu2-4 isolated from halophytes.</title>
        <authorList>
            <person name="Duangmal K."/>
            <person name="Chantavorakit T."/>
        </authorList>
    </citation>
    <scope>NUCLEOTIDE SEQUENCE</scope>
    <source>
        <strain evidence="3">LSu2-4</strain>
    </source>
</reference>